<reference evidence="2 3" key="1">
    <citation type="submission" date="2018-05" db="EMBL/GenBank/DDBJ databases">
        <title>Streptomyces venezuelae.</title>
        <authorList>
            <person name="Kim W."/>
            <person name="Lee N."/>
            <person name="Cho B.-K."/>
        </authorList>
    </citation>
    <scope>NUCLEOTIDE SEQUENCE [LARGE SCALE GENOMIC DNA]</scope>
    <source>
        <strain evidence="2 3">ATCC 14583</strain>
    </source>
</reference>
<dbReference type="PANTHER" id="PTHR30290">
    <property type="entry name" value="PERIPLASMIC BINDING COMPONENT OF ABC TRANSPORTER"/>
    <property type="match status" value="1"/>
</dbReference>
<dbReference type="SUPFAM" id="SSF53850">
    <property type="entry name" value="Periplasmic binding protein-like II"/>
    <property type="match status" value="1"/>
</dbReference>
<dbReference type="PANTHER" id="PTHR30290:SF83">
    <property type="entry name" value="ABC TRANSPORTER SUBSTRATE-BINDING PROTEIN"/>
    <property type="match status" value="1"/>
</dbReference>
<dbReference type="Gene3D" id="3.90.76.10">
    <property type="entry name" value="Dipeptide-binding Protein, Domain 1"/>
    <property type="match status" value="1"/>
</dbReference>
<dbReference type="Gene3D" id="3.40.190.10">
    <property type="entry name" value="Periplasmic binding protein-like II"/>
    <property type="match status" value="1"/>
</dbReference>
<keyword evidence="3" id="KW-1185">Reference proteome</keyword>
<dbReference type="InterPro" id="IPR000914">
    <property type="entry name" value="SBP_5_dom"/>
</dbReference>
<dbReference type="GO" id="GO:1904680">
    <property type="term" value="F:peptide transmembrane transporter activity"/>
    <property type="evidence" value="ECO:0007669"/>
    <property type="project" value="TreeGrafter"/>
</dbReference>
<evidence type="ECO:0000313" key="3">
    <source>
        <dbReference type="Proteomes" id="UP000323046"/>
    </source>
</evidence>
<dbReference type="Gene3D" id="3.10.105.10">
    <property type="entry name" value="Dipeptide-binding Protein, Domain 3"/>
    <property type="match status" value="1"/>
</dbReference>
<evidence type="ECO:0000313" key="2">
    <source>
        <dbReference type="EMBL" id="QES29233.1"/>
    </source>
</evidence>
<organism evidence="2 3">
    <name type="scientific">Streptomyces venezuelae</name>
    <dbReference type="NCBI Taxonomy" id="54571"/>
    <lineage>
        <taxon>Bacteria</taxon>
        <taxon>Bacillati</taxon>
        <taxon>Actinomycetota</taxon>
        <taxon>Actinomycetes</taxon>
        <taxon>Kitasatosporales</taxon>
        <taxon>Streptomycetaceae</taxon>
        <taxon>Streptomyces</taxon>
    </lineage>
</organism>
<evidence type="ECO:0000259" key="1">
    <source>
        <dbReference type="Pfam" id="PF00496"/>
    </source>
</evidence>
<proteinExistence type="predicted"/>
<dbReference type="CDD" id="cd00995">
    <property type="entry name" value="PBP2_NikA_DppA_OppA_like"/>
    <property type="match status" value="1"/>
</dbReference>
<gene>
    <name evidence="2" type="ORF">DEJ47_24880</name>
</gene>
<dbReference type="InterPro" id="IPR030678">
    <property type="entry name" value="Peptide/Ni-bd"/>
</dbReference>
<name>A0A5P2BFL6_STRVZ</name>
<dbReference type="InterPro" id="IPR039424">
    <property type="entry name" value="SBP_5"/>
</dbReference>
<dbReference type="GO" id="GO:0042597">
    <property type="term" value="C:periplasmic space"/>
    <property type="evidence" value="ECO:0007669"/>
    <property type="project" value="UniProtKB-ARBA"/>
</dbReference>
<accession>A0A5P2BFL6</accession>
<protein>
    <submittedName>
        <fullName evidence="2">Peptide ABC transporter substrate-binding protein</fullName>
    </submittedName>
</protein>
<sequence>MGALVLTMSACGGGETQRTAADGGTFRFGLTEPAAIDPGLASETTGLIVSEVLFSGLYRVNPKGELEPRLATSASTNDDCTQWKFTIKGGTKFTNGETVDAESLIRGWNRTVSPALASDVSYHLDGIKGYEKVRSGKAKRMSGLTAPDATSLRVDLSASDCEFDKKTAHTAFSPIPEAAAKSDKEFADLPIGNGPFKMAGKWDHNKKISLVRNDAYGLKKAKLGGIDITLVNSQSMFDLEYQGFQTGIFDYAHVPPGQLSKAEAQYKPAGKWMSQDVNGMNYLLPITDQGPLKSRDARLAISYAIDRQAITKGLYKGYQRPASSIVPPALPKSYQDGLCTSCLKQDAAKAKAHAKKAGLKPGDELSLVFNTGVGHDQWIQAAAKQIEDTLGLKVKVKGTTFTEGLEKEQSAEATGLFRYSWGADYPTPDNYLYPLLHSNSIAKDKSGKVMGDNRSRYHNPEFDELVERGRATKDEKKRIAVYKQAEKVAMDDMALIPTFQRSEYRLADKKKFAGLDVLSFGESPYFEGIELRK</sequence>
<dbReference type="AlphaFoldDB" id="A0A5P2BFL6"/>
<dbReference type="Proteomes" id="UP000323046">
    <property type="component" value="Chromosome"/>
</dbReference>
<dbReference type="Pfam" id="PF00496">
    <property type="entry name" value="SBP_bac_5"/>
    <property type="match status" value="1"/>
</dbReference>
<dbReference type="GO" id="GO:0043190">
    <property type="term" value="C:ATP-binding cassette (ABC) transporter complex"/>
    <property type="evidence" value="ECO:0007669"/>
    <property type="project" value="InterPro"/>
</dbReference>
<dbReference type="GO" id="GO:0015833">
    <property type="term" value="P:peptide transport"/>
    <property type="evidence" value="ECO:0007669"/>
    <property type="project" value="TreeGrafter"/>
</dbReference>
<feature type="domain" description="Solute-binding protein family 5" evidence="1">
    <location>
        <begin position="65"/>
        <end position="440"/>
    </location>
</feature>
<dbReference type="PIRSF" id="PIRSF002741">
    <property type="entry name" value="MppA"/>
    <property type="match status" value="1"/>
</dbReference>
<dbReference type="EMBL" id="CP029193">
    <property type="protein sequence ID" value="QES29233.1"/>
    <property type="molecule type" value="Genomic_DNA"/>
</dbReference>